<feature type="compositionally biased region" description="Low complexity" evidence="1">
    <location>
        <begin position="339"/>
        <end position="350"/>
    </location>
</feature>
<keyword evidence="3" id="KW-1185">Reference proteome</keyword>
<dbReference type="HOGENOM" id="CLU_506284_0_0_1"/>
<dbReference type="Proteomes" id="UP000027222">
    <property type="component" value="Unassembled WGS sequence"/>
</dbReference>
<dbReference type="OrthoDB" id="2997660at2759"/>
<feature type="region of interest" description="Disordered" evidence="1">
    <location>
        <begin position="274"/>
        <end position="445"/>
    </location>
</feature>
<dbReference type="AlphaFoldDB" id="A0A067T1F5"/>
<organism evidence="2 3">
    <name type="scientific">Galerina marginata (strain CBS 339.88)</name>
    <dbReference type="NCBI Taxonomy" id="685588"/>
    <lineage>
        <taxon>Eukaryota</taxon>
        <taxon>Fungi</taxon>
        <taxon>Dikarya</taxon>
        <taxon>Basidiomycota</taxon>
        <taxon>Agaricomycotina</taxon>
        <taxon>Agaricomycetes</taxon>
        <taxon>Agaricomycetidae</taxon>
        <taxon>Agaricales</taxon>
        <taxon>Agaricineae</taxon>
        <taxon>Strophariaceae</taxon>
        <taxon>Galerina</taxon>
    </lineage>
</organism>
<dbReference type="EMBL" id="KL142387">
    <property type="protein sequence ID" value="KDR72858.1"/>
    <property type="molecule type" value="Genomic_DNA"/>
</dbReference>
<protein>
    <submittedName>
        <fullName evidence="2">Uncharacterized protein</fullName>
    </submittedName>
</protein>
<sequence length="445" mass="50239">MPSFSVKGIFGGNASLTTSTPGKLNISSLTRGFRARSEPLPPTNDNDVEMASPERIPRSRSEYATRTLESNFTPVSKCDTRDTVEPVEEEGPLEACEGVTAPARAPSPAATEIHDPDSQDIIIGLTMKGIKVRDFAFNKPTITNVPPPVTEVFDQYRALTEIDYRWSQPERNHPVQGKTLRRLLDMGWLTQADLLARGAPMDFEELEKFDSRPHYPWRPFRRSTMPSLAERRDMLTARRGYWVQVDKMKAHMNRELERRREEERRMALVAAHLEEMERGVQSSEGKGKGREGPASNGSKRRYDENEGEDEMNTGNDSEVDPLPENPSAPKKRRITPEPSSQYSQAQSQSQDPYYNMVPPTKQYPAPLHTYNPELYPDAASIIESSSQSQSQPRPVVPERSDTPPLTTEEEESQGWSPGKGTRLVHPRHQKALKRALSRTQTFAQL</sequence>
<feature type="region of interest" description="Disordered" evidence="1">
    <location>
        <begin position="1"/>
        <end position="59"/>
    </location>
</feature>
<evidence type="ECO:0000313" key="3">
    <source>
        <dbReference type="Proteomes" id="UP000027222"/>
    </source>
</evidence>
<proteinExistence type="predicted"/>
<name>A0A067T1F5_GALM3</name>
<feature type="compositionally biased region" description="Acidic residues" evidence="1">
    <location>
        <begin position="305"/>
        <end position="321"/>
    </location>
</feature>
<evidence type="ECO:0000313" key="2">
    <source>
        <dbReference type="EMBL" id="KDR72858.1"/>
    </source>
</evidence>
<reference evidence="3" key="1">
    <citation type="journal article" date="2014" name="Proc. Natl. Acad. Sci. U.S.A.">
        <title>Extensive sampling of basidiomycete genomes demonstrates inadequacy of the white-rot/brown-rot paradigm for wood decay fungi.</title>
        <authorList>
            <person name="Riley R."/>
            <person name="Salamov A.A."/>
            <person name="Brown D.W."/>
            <person name="Nagy L.G."/>
            <person name="Floudas D."/>
            <person name="Held B.W."/>
            <person name="Levasseur A."/>
            <person name="Lombard V."/>
            <person name="Morin E."/>
            <person name="Otillar R."/>
            <person name="Lindquist E.A."/>
            <person name="Sun H."/>
            <person name="LaButti K.M."/>
            <person name="Schmutz J."/>
            <person name="Jabbour D."/>
            <person name="Luo H."/>
            <person name="Baker S.E."/>
            <person name="Pisabarro A.G."/>
            <person name="Walton J.D."/>
            <person name="Blanchette R.A."/>
            <person name="Henrissat B."/>
            <person name="Martin F."/>
            <person name="Cullen D."/>
            <person name="Hibbett D.S."/>
            <person name="Grigoriev I.V."/>
        </authorList>
    </citation>
    <scope>NUCLEOTIDE SEQUENCE [LARGE SCALE GENOMIC DNA]</scope>
    <source>
        <strain evidence="3">CBS 339.88</strain>
    </source>
</reference>
<gene>
    <name evidence="2" type="ORF">GALMADRAFT_212873</name>
</gene>
<evidence type="ECO:0000256" key="1">
    <source>
        <dbReference type="SAM" id="MobiDB-lite"/>
    </source>
</evidence>
<feature type="compositionally biased region" description="Basic residues" evidence="1">
    <location>
        <begin position="422"/>
        <end position="436"/>
    </location>
</feature>
<feature type="compositionally biased region" description="Polar residues" evidence="1">
    <location>
        <begin position="14"/>
        <end position="30"/>
    </location>
</feature>
<accession>A0A067T1F5</accession>